<protein>
    <submittedName>
        <fullName evidence="2">Class I SAM-dependent methyltransferase</fullName>
    </submittedName>
</protein>
<keyword evidence="2" id="KW-0808">Transferase</keyword>
<dbReference type="Pfam" id="PF08241">
    <property type="entry name" value="Methyltransf_11"/>
    <property type="match status" value="1"/>
</dbReference>
<accession>A0A849C140</accession>
<gene>
    <name evidence="2" type="ORF">HLB23_21870</name>
</gene>
<feature type="domain" description="Methyltransferase type 11" evidence="1">
    <location>
        <begin position="54"/>
        <end position="155"/>
    </location>
</feature>
<dbReference type="GO" id="GO:0032259">
    <property type="term" value="P:methylation"/>
    <property type="evidence" value="ECO:0007669"/>
    <property type="project" value="UniProtKB-KW"/>
</dbReference>
<name>A0A849C140_9NOCA</name>
<dbReference type="RefSeq" id="WP_067519295.1">
    <property type="nucleotide sequence ID" value="NZ_JABELX010000007.1"/>
</dbReference>
<sequence>MIGKDALRAAKPYTPTFLALYDPWVIRLSNRSAWRCPAEIMLAAYNKHLGHRHLEVGPGSGWYLVNAQRPAESLITLMDLNPAPLSHTRKRLHSKGCQVRTVTGNVLDPVPDSAGTGFDSIGLNFVMHCVPGSFAQKGVAFTHLARVLADDGTLFGATILNQRPRTLFGRALSATYTRAGAFNNADDNCTGLESTLRAAFAYVELTDVGDVTMFTTRYPIR</sequence>
<dbReference type="InterPro" id="IPR016584">
    <property type="entry name" value="MeTrfase_VrtF"/>
</dbReference>
<organism evidence="2 3">
    <name type="scientific">Nocardia uniformis</name>
    <dbReference type="NCBI Taxonomy" id="53432"/>
    <lineage>
        <taxon>Bacteria</taxon>
        <taxon>Bacillati</taxon>
        <taxon>Actinomycetota</taxon>
        <taxon>Actinomycetes</taxon>
        <taxon>Mycobacteriales</taxon>
        <taxon>Nocardiaceae</taxon>
        <taxon>Nocardia</taxon>
    </lineage>
</organism>
<dbReference type="AlphaFoldDB" id="A0A849C140"/>
<evidence type="ECO:0000313" key="2">
    <source>
        <dbReference type="EMBL" id="NNH72473.1"/>
    </source>
</evidence>
<keyword evidence="3" id="KW-1185">Reference proteome</keyword>
<keyword evidence="2" id="KW-0489">Methyltransferase</keyword>
<dbReference type="Gene3D" id="3.40.50.150">
    <property type="entry name" value="Vaccinia Virus protein VP39"/>
    <property type="match status" value="1"/>
</dbReference>
<reference evidence="2 3" key="1">
    <citation type="submission" date="2020-05" db="EMBL/GenBank/DDBJ databases">
        <title>MicrobeNet Type strains.</title>
        <authorList>
            <person name="Nicholson A.C."/>
        </authorList>
    </citation>
    <scope>NUCLEOTIDE SEQUENCE [LARGE SCALE GENOMIC DNA]</scope>
    <source>
        <strain evidence="2 3">JCM 3224</strain>
    </source>
</reference>
<dbReference type="SUPFAM" id="SSF53335">
    <property type="entry name" value="S-adenosyl-L-methionine-dependent methyltransferases"/>
    <property type="match status" value="1"/>
</dbReference>
<dbReference type="Proteomes" id="UP000586827">
    <property type="component" value="Unassembled WGS sequence"/>
</dbReference>
<dbReference type="InterPro" id="IPR013216">
    <property type="entry name" value="Methyltransf_11"/>
</dbReference>
<comment type="caution">
    <text evidence="2">The sequence shown here is derived from an EMBL/GenBank/DDBJ whole genome shotgun (WGS) entry which is preliminary data.</text>
</comment>
<dbReference type="InterPro" id="IPR029063">
    <property type="entry name" value="SAM-dependent_MTases_sf"/>
</dbReference>
<dbReference type="GO" id="GO:0008757">
    <property type="term" value="F:S-adenosylmethionine-dependent methyltransferase activity"/>
    <property type="evidence" value="ECO:0007669"/>
    <property type="project" value="InterPro"/>
</dbReference>
<dbReference type="CDD" id="cd02440">
    <property type="entry name" value="AdoMet_MTases"/>
    <property type="match status" value="1"/>
</dbReference>
<dbReference type="PIRSF" id="PIRSF011491">
    <property type="entry name" value="Mtase_YbcY_prd"/>
    <property type="match status" value="1"/>
</dbReference>
<dbReference type="EMBL" id="JABELX010000007">
    <property type="protein sequence ID" value="NNH72473.1"/>
    <property type="molecule type" value="Genomic_DNA"/>
</dbReference>
<evidence type="ECO:0000313" key="3">
    <source>
        <dbReference type="Proteomes" id="UP000586827"/>
    </source>
</evidence>
<proteinExistence type="predicted"/>
<evidence type="ECO:0000259" key="1">
    <source>
        <dbReference type="Pfam" id="PF08241"/>
    </source>
</evidence>